<dbReference type="GO" id="GO:0045002">
    <property type="term" value="P:double-strand break repair via single-strand annealing"/>
    <property type="evidence" value="ECO:0007669"/>
    <property type="project" value="InterPro"/>
</dbReference>
<dbReference type="SUPFAM" id="SSF54768">
    <property type="entry name" value="dsRNA-binding domain-like"/>
    <property type="match status" value="1"/>
</dbReference>
<dbReference type="PROSITE" id="PS00028">
    <property type="entry name" value="ZINC_FINGER_C2H2_1"/>
    <property type="match status" value="1"/>
</dbReference>
<evidence type="ECO:0000256" key="4">
    <source>
        <dbReference type="ARBA" id="ARBA00023204"/>
    </source>
</evidence>
<feature type="compositionally biased region" description="Polar residues" evidence="6">
    <location>
        <begin position="779"/>
        <end position="791"/>
    </location>
</feature>
<evidence type="ECO:0000259" key="7">
    <source>
        <dbReference type="PROSITE" id="PS50030"/>
    </source>
</evidence>
<dbReference type="EMBL" id="JNOM01000139">
    <property type="protein sequence ID" value="KNG85855.1"/>
    <property type="molecule type" value="Genomic_DNA"/>
</dbReference>
<feature type="region of interest" description="Disordered" evidence="6">
    <location>
        <begin position="516"/>
        <end position="565"/>
    </location>
</feature>
<gene>
    <name evidence="8" type="ORF">ANOM_003995</name>
</gene>
<keyword evidence="9" id="KW-1185">Reference proteome</keyword>
<feature type="compositionally biased region" description="Low complexity" evidence="6">
    <location>
        <begin position="718"/>
        <end position="727"/>
    </location>
</feature>
<accession>A0A0L1J2E9</accession>
<evidence type="ECO:0000256" key="2">
    <source>
        <dbReference type="ARBA" id="ARBA00022763"/>
    </source>
</evidence>
<feature type="compositionally biased region" description="Basic and acidic residues" evidence="6">
    <location>
        <begin position="194"/>
        <end position="213"/>
    </location>
</feature>
<dbReference type="CDD" id="cd14302">
    <property type="entry name" value="UBA_UBXN1"/>
    <property type="match status" value="1"/>
</dbReference>
<feature type="region of interest" description="Disordered" evidence="6">
    <location>
        <begin position="194"/>
        <end position="242"/>
    </location>
</feature>
<feature type="compositionally biased region" description="Polar residues" evidence="6">
    <location>
        <begin position="808"/>
        <end position="817"/>
    </location>
</feature>
<reference evidence="8 9" key="1">
    <citation type="submission" date="2014-06" db="EMBL/GenBank/DDBJ databases">
        <title>The Genome of the Aflatoxigenic Filamentous Fungus Aspergillus nomius.</title>
        <authorList>
            <person name="Moore M.G."/>
            <person name="Shannon B.M."/>
            <person name="Brian M.M."/>
        </authorList>
    </citation>
    <scope>NUCLEOTIDE SEQUENCE [LARGE SCALE GENOMIC DNA]</scope>
    <source>
        <strain evidence="8 9">NRRL 13137</strain>
    </source>
</reference>
<evidence type="ECO:0000256" key="1">
    <source>
        <dbReference type="ARBA" id="ARBA00006638"/>
    </source>
</evidence>
<dbReference type="SUPFAM" id="SSF46934">
    <property type="entry name" value="UBA-like"/>
    <property type="match status" value="1"/>
</dbReference>
<dbReference type="GO" id="GO:0006312">
    <property type="term" value="P:mitotic recombination"/>
    <property type="evidence" value="ECO:0007669"/>
    <property type="project" value="TreeGrafter"/>
</dbReference>
<keyword evidence="2" id="KW-0227">DNA damage</keyword>
<feature type="region of interest" description="Disordered" evidence="6">
    <location>
        <begin position="94"/>
        <end position="116"/>
    </location>
</feature>
<comment type="similarity">
    <text evidence="1">Belongs to the RAD52 family.</text>
</comment>
<feature type="region of interest" description="Disordered" evidence="6">
    <location>
        <begin position="130"/>
        <end position="181"/>
    </location>
</feature>
<dbReference type="InterPro" id="IPR029071">
    <property type="entry name" value="Ubiquitin-like_domsf"/>
</dbReference>
<dbReference type="InterPro" id="IPR004585">
    <property type="entry name" value="DNA_recomb/repair_Rad52"/>
</dbReference>
<dbReference type="FunFam" id="3.30.390.80:FF:000001">
    <property type="entry name" value="DNA repair protein RAD52 homolog"/>
    <property type="match status" value="1"/>
</dbReference>
<dbReference type="PANTHER" id="PTHR12132">
    <property type="entry name" value="DNA REPAIR AND RECOMBINATION PROTEIN RAD52, RAD59"/>
    <property type="match status" value="1"/>
</dbReference>
<feature type="domain" description="UBA" evidence="7">
    <location>
        <begin position="6"/>
        <end position="44"/>
    </location>
</feature>
<dbReference type="InterPro" id="IPR013087">
    <property type="entry name" value="Znf_C2H2_type"/>
</dbReference>
<dbReference type="InterPro" id="IPR041247">
    <property type="entry name" value="Rad52_fam"/>
</dbReference>
<feature type="compositionally biased region" description="Polar residues" evidence="6">
    <location>
        <begin position="591"/>
        <end position="604"/>
    </location>
</feature>
<feature type="region of interest" description="Disordered" evidence="6">
    <location>
        <begin position="578"/>
        <end position="895"/>
    </location>
</feature>
<feature type="compositionally biased region" description="Low complexity" evidence="6">
    <location>
        <begin position="214"/>
        <end position="228"/>
    </location>
</feature>
<dbReference type="InterPro" id="IPR041923">
    <property type="entry name" value="UBA_UBXN1"/>
</dbReference>
<evidence type="ECO:0000256" key="3">
    <source>
        <dbReference type="ARBA" id="ARBA00023172"/>
    </source>
</evidence>
<sequence length="895" mass="97988">LPRHYHAPSDLDQLIEMGFDKERAELAVTKSGGLQGALEWLEANQDKSLEEIKADANNDDEEEGPQLQPGEEARSLVCNDCGKKFRSHAQAEFHASKSQHVDFSESTEELKPLTEEEKKAKLEELRQRLAAKRSVQSEQDKIDQKRNEEIRRKSTKESQDVKEELQRKQMMKEAEKKKQEKLADIEAKRRVKAKIEADKEERRRKAERERAERAGVAPPAEPASAPLATSSGPSTSKPASAYTETRLRFQTSKGNIMKTLPVTTTLFEVAAALKQEDGIDVQSFLQTFPRKVFDSEFYGESLKDLGLTPSASLVVHVGDQHRGNPTCIMMPNTADTTSANPFEERPRRMNEYTAREIATLQARLDKKLGPEYISSRPGAAGQRVHYLAADKCINLANEVFGFNGWSSSIQQIQIDFVDESPNTGKISLGLSVVVRVTLKDGTYHEDIGYGHIENCKGKAAAFEKAKKEGTTDALKRTLRNFGNVLGNCIYDKDYVSKVTKVKTAPARWDVDDLHRHPDFAPIKKEPVPRKPIQEDDDLPPRPTNAGKSNNSSADTAFDADGEFGSDLFDEADFGVAATGNPDEIVIGPDTQRFQQPPTPMNRQTGPAPYRGPQQHNPLAGARPNSAIVTPSKPERPLNQAAAPRQIPPPALNGRPNPTLPAQNPQHNLPSERIQPGQPRPNQDTALPSAGGQVPIKREQVPNPNDPRPQDMLPPGSSPMPSASFFSARAVDLLRDNPQANAAPAFDPHAESPSIRKTAGVDHTKSVPISKPMLAGVSPVPNNTRDFVNPSQDMHRKIGAPGGIGSPMNRGQTTSSYRPLTRPNIDPRNAANAAAANRGVGPQNLNGKRPPLSDVTNASTLGDSGPAPVGGAIDPKRPKINEGPVPQQQQQQQQQQ</sequence>
<keyword evidence="4" id="KW-0234">DNA repair</keyword>
<dbReference type="GeneID" id="26805799"/>
<dbReference type="OrthoDB" id="206565at2759"/>
<dbReference type="InterPro" id="IPR007232">
    <property type="entry name" value="Rad52_Rad59_Rad22"/>
</dbReference>
<feature type="compositionally biased region" description="Polar residues" evidence="6">
    <location>
        <begin position="545"/>
        <end position="554"/>
    </location>
</feature>
<feature type="compositionally biased region" description="Basic and acidic residues" evidence="6">
    <location>
        <begin position="516"/>
        <end position="533"/>
    </location>
</feature>
<evidence type="ECO:0000256" key="6">
    <source>
        <dbReference type="SAM" id="MobiDB-lite"/>
    </source>
</evidence>
<dbReference type="GO" id="GO:0003697">
    <property type="term" value="F:single-stranded DNA binding"/>
    <property type="evidence" value="ECO:0007669"/>
    <property type="project" value="UniProtKB-ARBA"/>
</dbReference>
<dbReference type="InterPro" id="IPR001012">
    <property type="entry name" value="UBX_dom"/>
</dbReference>
<dbReference type="Gene3D" id="1.10.8.10">
    <property type="entry name" value="DNA helicase RuvA subunit, C-terminal domain"/>
    <property type="match status" value="1"/>
</dbReference>
<keyword evidence="3" id="KW-0233">DNA recombination</keyword>
<feature type="compositionally biased region" description="Low complexity" evidence="6">
    <location>
        <begin position="886"/>
        <end position="895"/>
    </location>
</feature>
<comment type="caution">
    <text evidence="8">The sequence shown here is derived from an EMBL/GenBank/DDBJ whole genome shotgun (WGS) entry which is preliminary data.</text>
</comment>
<dbReference type="PANTHER" id="PTHR12132:SF1">
    <property type="entry name" value="DNA REPAIR PROTEIN RAD52 HOMOLOG"/>
    <property type="match status" value="1"/>
</dbReference>
<dbReference type="Gene3D" id="3.30.390.80">
    <property type="entry name" value="DNA repair protein Rad52/59/22"/>
    <property type="match status" value="1"/>
</dbReference>
<feature type="compositionally biased region" description="Basic and acidic residues" evidence="6">
    <location>
        <begin position="138"/>
        <end position="181"/>
    </location>
</feature>
<dbReference type="InterPro" id="IPR042525">
    <property type="entry name" value="Rad52_Rad59_Rad22_sf"/>
</dbReference>
<dbReference type="Gene3D" id="3.10.20.90">
    <property type="entry name" value="Phosphatidylinositol 3-kinase Catalytic Subunit, Chain A, domain 1"/>
    <property type="match status" value="1"/>
</dbReference>
<organism evidence="8 9">
    <name type="scientific">Aspergillus nomiae NRRL (strain ATCC 15546 / NRRL 13137 / CBS 260.88 / M93)</name>
    <dbReference type="NCBI Taxonomy" id="1509407"/>
    <lineage>
        <taxon>Eukaryota</taxon>
        <taxon>Fungi</taxon>
        <taxon>Dikarya</taxon>
        <taxon>Ascomycota</taxon>
        <taxon>Pezizomycotina</taxon>
        <taxon>Eurotiomycetes</taxon>
        <taxon>Eurotiomycetidae</taxon>
        <taxon>Eurotiales</taxon>
        <taxon>Aspergillaceae</taxon>
        <taxon>Aspergillus</taxon>
        <taxon>Aspergillus subgen. Circumdati</taxon>
    </lineage>
</organism>
<dbReference type="SUPFAM" id="SSF54236">
    <property type="entry name" value="Ubiquitin-like"/>
    <property type="match status" value="1"/>
</dbReference>
<dbReference type="AlphaFoldDB" id="A0A0L1J2E9"/>
<dbReference type="InterPro" id="IPR015940">
    <property type="entry name" value="UBA"/>
</dbReference>
<dbReference type="Proteomes" id="UP000037505">
    <property type="component" value="Unassembled WGS sequence"/>
</dbReference>
<feature type="compositionally biased region" description="Polar residues" evidence="6">
    <location>
        <begin position="229"/>
        <end position="238"/>
    </location>
</feature>
<evidence type="ECO:0000313" key="8">
    <source>
        <dbReference type="EMBL" id="KNG85855.1"/>
    </source>
</evidence>
<feature type="non-terminal residue" evidence="8">
    <location>
        <position position="1"/>
    </location>
</feature>
<dbReference type="GO" id="GO:0005634">
    <property type="term" value="C:nucleus"/>
    <property type="evidence" value="ECO:0007669"/>
    <property type="project" value="InterPro"/>
</dbReference>
<evidence type="ECO:0000313" key="9">
    <source>
        <dbReference type="Proteomes" id="UP000037505"/>
    </source>
</evidence>
<dbReference type="SMART" id="SM00166">
    <property type="entry name" value="UBX"/>
    <property type="match status" value="1"/>
</dbReference>
<dbReference type="InterPro" id="IPR009060">
    <property type="entry name" value="UBA-like_sf"/>
</dbReference>
<dbReference type="STRING" id="1509407.A0A0L1J2E9"/>
<dbReference type="GO" id="GO:0000730">
    <property type="term" value="P:DNA recombinase assembly"/>
    <property type="evidence" value="ECO:0007669"/>
    <property type="project" value="InterPro"/>
</dbReference>
<dbReference type="Pfam" id="PF22562">
    <property type="entry name" value="UBA_7"/>
    <property type="match status" value="1"/>
</dbReference>
<evidence type="ECO:0000256" key="5">
    <source>
        <dbReference type="ARBA" id="ARBA00077224"/>
    </source>
</evidence>
<dbReference type="NCBIfam" id="TIGR00607">
    <property type="entry name" value="rad52"/>
    <property type="match status" value="1"/>
</dbReference>
<proteinExistence type="inferred from homology"/>
<protein>
    <recommendedName>
        <fullName evidence="5">RAD52 homolog</fullName>
    </recommendedName>
</protein>
<dbReference type="Pfam" id="PF00789">
    <property type="entry name" value="UBX"/>
    <property type="match status" value="1"/>
</dbReference>
<dbReference type="RefSeq" id="XP_015406778.1">
    <property type="nucleotide sequence ID" value="XM_015549252.1"/>
</dbReference>
<name>A0A0L1J2E9_ASPN3</name>
<dbReference type="PROSITE" id="PS50030">
    <property type="entry name" value="UBA"/>
    <property type="match status" value="1"/>
</dbReference>
<feature type="region of interest" description="Disordered" evidence="6">
    <location>
        <begin position="49"/>
        <end position="74"/>
    </location>
</feature>
<feature type="compositionally biased region" description="Polar residues" evidence="6">
    <location>
        <begin position="659"/>
        <end position="668"/>
    </location>
</feature>
<dbReference type="Pfam" id="PF04098">
    <property type="entry name" value="Rad52_Rad22"/>
    <property type="match status" value="1"/>
</dbReference>